<protein>
    <submittedName>
        <fullName evidence="1">BZ3500_MvSof-1268-A1-R1_Chr1-3g02456 protein</fullName>
    </submittedName>
</protein>
<keyword evidence="2" id="KW-1185">Reference proteome</keyword>
<dbReference type="EMBL" id="FMWP01000014">
    <property type="protein sequence ID" value="SCZ90993.1"/>
    <property type="molecule type" value="Genomic_DNA"/>
</dbReference>
<organism evidence="1 2">
    <name type="scientific">Microbotryum saponariae</name>
    <dbReference type="NCBI Taxonomy" id="289078"/>
    <lineage>
        <taxon>Eukaryota</taxon>
        <taxon>Fungi</taxon>
        <taxon>Dikarya</taxon>
        <taxon>Basidiomycota</taxon>
        <taxon>Pucciniomycotina</taxon>
        <taxon>Microbotryomycetes</taxon>
        <taxon>Microbotryales</taxon>
        <taxon>Microbotryaceae</taxon>
        <taxon>Microbotryum</taxon>
    </lineage>
</organism>
<reference evidence="2" key="1">
    <citation type="submission" date="2016-10" db="EMBL/GenBank/DDBJ databases">
        <authorList>
            <person name="Jeantristanb JTB J.-T."/>
            <person name="Ricardo R."/>
        </authorList>
    </citation>
    <scope>NUCLEOTIDE SEQUENCE [LARGE SCALE GENOMIC DNA]</scope>
</reference>
<evidence type="ECO:0000313" key="2">
    <source>
        <dbReference type="Proteomes" id="UP000249723"/>
    </source>
</evidence>
<evidence type="ECO:0000313" key="1">
    <source>
        <dbReference type="EMBL" id="SCZ90993.1"/>
    </source>
</evidence>
<dbReference type="AlphaFoldDB" id="A0A2X0L5L5"/>
<sequence>MTTYLNMPSSSNPVFIGRRESNLGTSASEYAPVMSTRATCPPVVLACRRVYTEPRNPPQLANDRHL</sequence>
<gene>
    <name evidence="1" type="ORF">BZ3500_MVSOF-1268-A1-R1_CHR1-3G02456</name>
</gene>
<dbReference type="Proteomes" id="UP000249723">
    <property type="component" value="Unassembled WGS sequence"/>
</dbReference>
<accession>A0A2X0L5L5</accession>
<proteinExistence type="predicted"/>
<name>A0A2X0L5L5_9BASI</name>